<comment type="caution">
    <text evidence="2">The sequence shown here is derived from an EMBL/GenBank/DDBJ whole genome shotgun (WGS) entry which is preliminary data.</text>
</comment>
<dbReference type="Proteomes" id="UP000778578">
    <property type="component" value="Unassembled WGS sequence"/>
</dbReference>
<evidence type="ECO:0000313" key="3">
    <source>
        <dbReference type="Proteomes" id="UP000778578"/>
    </source>
</evidence>
<proteinExistence type="predicted"/>
<organism evidence="2 3">
    <name type="scientific">Actinacidiphila acidipaludis</name>
    <dbReference type="NCBI Taxonomy" id="2873382"/>
    <lineage>
        <taxon>Bacteria</taxon>
        <taxon>Bacillati</taxon>
        <taxon>Actinomycetota</taxon>
        <taxon>Actinomycetes</taxon>
        <taxon>Kitasatosporales</taxon>
        <taxon>Streptomycetaceae</taxon>
        <taxon>Actinacidiphila</taxon>
    </lineage>
</organism>
<feature type="region of interest" description="Disordered" evidence="1">
    <location>
        <begin position="1"/>
        <end position="24"/>
    </location>
</feature>
<accession>A0ABS7QI54</accession>
<evidence type="ECO:0000313" key="2">
    <source>
        <dbReference type="EMBL" id="MBY8881459.1"/>
    </source>
</evidence>
<sequence>MSAATSGNDAAAPTPVAISSRPTSAARVSRADVADFLVGQAESGTFVRAAVVLGPERR</sequence>
<keyword evidence="3" id="KW-1185">Reference proteome</keyword>
<dbReference type="EMBL" id="JAINZZ010000048">
    <property type="protein sequence ID" value="MBY8881459.1"/>
    <property type="molecule type" value="Genomic_DNA"/>
</dbReference>
<reference evidence="2 3" key="1">
    <citation type="submission" date="2021-08" db="EMBL/GenBank/DDBJ databases">
        <title>WGS of actinomycetes from Thailand.</title>
        <authorList>
            <person name="Thawai C."/>
        </authorList>
    </citation>
    <scope>NUCLEOTIDE SEQUENCE [LARGE SCALE GENOMIC DNA]</scope>
    <source>
        <strain evidence="2 3">PLK6-54</strain>
    </source>
</reference>
<dbReference type="RefSeq" id="WP_222967397.1">
    <property type="nucleotide sequence ID" value="NZ_JAINZZ010000048.1"/>
</dbReference>
<evidence type="ECO:0000256" key="1">
    <source>
        <dbReference type="SAM" id="MobiDB-lite"/>
    </source>
</evidence>
<protein>
    <submittedName>
        <fullName evidence="2">Uncharacterized protein</fullName>
    </submittedName>
</protein>
<gene>
    <name evidence="2" type="ORF">K7862_28030</name>
</gene>
<name>A0ABS7QI54_9ACTN</name>